<dbReference type="EMBL" id="BOPA01000072">
    <property type="protein sequence ID" value="GIJ19224.1"/>
    <property type="molecule type" value="Genomic_DNA"/>
</dbReference>
<dbReference type="SUPFAM" id="SSF160904">
    <property type="entry name" value="Jann2411-like"/>
    <property type="match status" value="1"/>
</dbReference>
<dbReference type="Gene3D" id="1.10.3300.10">
    <property type="entry name" value="Jann2411-like domain"/>
    <property type="match status" value="1"/>
</dbReference>
<protein>
    <submittedName>
        <fullName evidence="2">Uncharacterized protein</fullName>
    </submittedName>
</protein>
<comment type="caution">
    <text evidence="2">The sequence shown here is derived from an EMBL/GenBank/DDBJ whole genome shotgun (WGS) entry which is preliminary data.</text>
</comment>
<name>A0ABQ4IMT2_9ACTN</name>
<reference evidence="2 3" key="1">
    <citation type="submission" date="2021-01" db="EMBL/GenBank/DDBJ databases">
        <title>Whole genome shotgun sequence of Verrucosispora gifhornensis NBRC 16317.</title>
        <authorList>
            <person name="Komaki H."/>
            <person name="Tamura T."/>
        </authorList>
    </citation>
    <scope>NUCLEOTIDE SEQUENCE [LARGE SCALE GENOMIC DNA]</scope>
    <source>
        <strain evidence="2 3">NBRC 16317</strain>
    </source>
</reference>
<feature type="compositionally biased region" description="Low complexity" evidence="1">
    <location>
        <begin position="173"/>
        <end position="184"/>
    </location>
</feature>
<feature type="region of interest" description="Disordered" evidence="1">
    <location>
        <begin position="165"/>
        <end position="229"/>
    </location>
</feature>
<gene>
    <name evidence="2" type="ORF">Vgi01_59080</name>
</gene>
<dbReference type="Proteomes" id="UP000647860">
    <property type="component" value="Unassembled WGS sequence"/>
</dbReference>
<evidence type="ECO:0000256" key="1">
    <source>
        <dbReference type="SAM" id="MobiDB-lite"/>
    </source>
</evidence>
<feature type="compositionally biased region" description="Basic residues" evidence="1">
    <location>
        <begin position="193"/>
        <end position="203"/>
    </location>
</feature>
<feature type="compositionally biased region" description="Polar residues" evidence="1">
    <location>
        <begin position="214"/>
        <end position="229"/>
    </location>
</feature>
<organism evidence="2 3">
    <name type="scientific">Micromonospora gifhornensis</name>
    <dbReference type="NCBI Taxonomy" id="84594"/>
    <lineage>
        <taxon>Bacteria</taxon>
        <taxon>Bacillati</taxon>
        <taxon>Actinomycetota</taxon>
        <taxon>Actinomycetes</taxon>
        <taxon>Micromonosporales</taxon>
        <taxon>Micromonosporaceae</taxon>
        <taxon>Micromonospora</taxon>
    </lineage>
</organism>
<proteinExistence type="predicted"/>
<accession>A0ABQ4IMT2</accession>
<evidence type="ECO:0000313" key="2">
    <source>
        <dbReference type="EMBL" id="GIJ19224.1"/>
    </source>
</evidence>
<evidence type="ECO:0000313" key="3">
    <source>
        <dbReference type="Proteomes" id="UP000647860"/>
    </source>
</evidence>
<sequence>MPDSDPIRAQPVGVRSAPTTVGSERPPRARGAGTGNRSGLADSYRLALRAMALANARLDDLTDARTLLADHPPLSAVVDTDLHRLQVVGHRLRQVFQSVTAGGEREAVDELKALLARYRFRPMISGTSAVDWPCTSPHLAHRARSSTSPPPCGDSPCGCVNGVSTGSASRGTTVPDRVPRRQQQPMPPVLLRPVRHPPPRPRPPRQTPRHPALTTAQGSRSMVTAQPVE</sequence>
<keyword evidence="3" id="KW-1185">Reference proteome</keyword>
<feature type="region of interest" description="Disordered" evidence="1">
    <location>
        <begin position="1"/>
        <end position="39"/>
    </location>
</feature>
<dbReference type="InterPro" id="IPR023286">
    <property type="entry name" value="ABATE_dom_sf"/>
</dbReference>